<keyword evidence="4" id="KW-1185">Reference proteome</keyword>
<feature type="region of interest" description="Disordered" evidence="1">
    <location>
        <begin position="1"/>
        <end position="23"/>
    </location>
</feature>
<organism evidence="3 4">
    <name type="scientific">Streptomyces sannanensis</name>
    <dbReference type="NCBI Taxonomy" id="285536"/>
    <lineage>
        <taxon>Bacteria</taxon>
        <taxon>Bacillati</taxon>
        <taxon>Actinomycetota</taxon>
        <taxon>Actinomycetes</taxon>
        <taxon>Kitasatosporales</taxon>
        <taxon>Streptomycetaceae</taxon>
        <taxon>Streptomyces</taxon>
    </lineage>
</organism>
<feature type="domain" description="HTH cro/C1-type" evidence="2">
    <location>
        <begin position="33"/>
        <end position="86"/>
    </location>
</feature>
<accession>A0ABP6S5L6</accession>
<feature type="compositionally biased region" description="Basic and acidic residues" evidence="1">
    <location>
        <begin position="222"/>
        <end position="233"/>
    </location>
</feature>
<dbReference type="Pfam" id="PF19054">
    <property type="entry name" value="DUF5753"/>
    <property type="match status" value="1"/>
</dbReference>
<dbReference type="SMART" id="SM00530">
    <property type="entry name" value="HTH_XRE"/>
    <property type="match status" value="1"/>
</dbReference>
<dbReference type="SUPFAM" id="SSF47413">
    <property type="entry name" value="lambda repressor-like DNA-binding domains"/>
    <property type="match status" value="1"/>
</dbReference>
<sequence>MHTGRRLRPSVSAEGDGMRQGPAVRRRKLGKELRRLRDRTGLTSGEVAQRVGWHQSKVSRIVTGRSGVKAEDVTRLLDAYGMHDFQLRALLEALTDYAEDSGTHWRHAYRGLLPPQYRDFMSLESRASTARTLETSVVPGPLQRPDYARAVTRAVLAGLPADKVDSLVEVRLARQEVLRTPNPLELSAVLDESVLRREVGGTARTFQQLFLRRTMAAQQSQQRDEQLRRDGPARRRAVGRPRLQTPGRADSALPS</sequence>
<dbReference type="Proteomes" id="UP001499990">
    <property type="component" value="Unassembled WGS sequence"/>
</dbReference>
<dbReference type="InterPro" id="IPR043917">
    <property type="entry name" value="DUF5753"/>
</dbReference>
<evidence type="ECO:0000256" key="1">
    <source>
        <dbReference type="SAM" id="MobiDB-lite"/>
    </source>
</evidence>
<evidence type="ECO:0000259" key="2">
    <source>
        <dbReference type="PROSITE" id="PS50943"/>
    </source>
</evidence>
<proteinExistence type="predicted"/>
<reference evidence="4" key="1">
    <citation type="journal article" date="2019" name="Int. J. Syst. Evol. Microbiol.">
        <title>The Global Catalogue of Microorganisms (GCM) 10K type strain sequencing project: providing services to taxonomists for standard genome sequencing and annotation.</title>
        <authorList>
            <consortium name="The Broad Institute Genomics Platform"/>
            <consortium name="The Broad Institute Genome Sequencing Center for Infectious Disease"/>
            <person name="Wu L."/>
            <person name="Ma J."/>
        </authorList>
    </citation>
    <scope>NUCLEOTIDE SEQUENCE [LARGE SCALE GENOMIC DNA]</scope>
    <source>
        <strain evidence="4">JCM 9651</strain>
    </source>
</reference>
<protein>
    <recommendedName>
        <fullName evidence="2">HTH cro/C1-type domain-containing protein</fullName>
    </recommendedName>
</protein>
<dbReference type="InterPro" id="IPR010982">
    <property type="entry name" value="Lambda_DNA-bd_dom_sf"/>
</dbReference>
<dbReference type="PROSITE" id="PS50943">
    <property type="entry name" value="HTH_CROC1"/>
    <property type="match status" value="1"/>
</dbReference>
<comment type="caution">
    <text evidence="3">The sequence shown here is derived from an EMBL/GenBank/DDBJ whole genome shotgun (WGS) entry which is preliminary data.</text>
</comment>
<dbReference type="Gene3D" id="1.10.260.40">
    <property type="entry name" value="lambda repressor-like DNA-binding domains"/>
    <property type="match status" value="1"/>
</dbReference>
<name>A0ABP6S5L6_9ACTN</name>
<dbReference type="InterPro" id="IPR001387">
    <property type="entry name" value="Cro/C1-type_HTH"/>
</dbReference>
<evidence type="ECO:0000313" key="4">
    <source>
        <dbReference type="Proteomes" id="UP001499990"/>
    </source>
</evidence>
<dbReference type="CDD" id="cd00093">
    <property type="entry name" value="HTH_XRE"/>
    <property type="match status" value="1"/>
</dbReference>
<gene>
    <name evidence="3" type="ORF">GCM10020367_07860</name>
</gene>
<feature type="region of interest" description="Disordered" evidence="1">
    <location>
        <begin position="217"/>
        <end position="255"/>
    </location>
</feature>
<evidence type="ECO:0000313" key="3">
    <source>
        <dbReference type="EMBL" id="GAA3368650.1"/>
    </source>
</evidence>
<dbReference type="EMBL" id="BAAAYL010000001">
    <property type="protein sequence ID" value="GAA3368650.1"/>
    <property type="molecule type" value="Genomic_DNA"/>
</dbReference>
<dbReference type="Pfam" id="PF13560">
    <property type="entry name" value="HTH_31"/>
    <property type="match status" value="1"/>
</dbReference>